<feature type="transmembrane region" description="Helical" evidence="6">
    <location>
        <begin position="144"/>
        <end position="161"/>
    </location>
</feature>
<dbReference type="PANTHER" id="PTHR23506">
    <property type="entry name" value="GH10249P"/>
    <property type="match status" value="1"/>
</dbReference>
<feature type="transmembrane region" description="Helical" evidence="6">
    <location>
        <begin position="167"/>
        <end position="187"/>
    </location>
</feature>
<dbReference type="Pfam" id="PF07690">
    <property type="entry name" value="MFS_1"/>
    <property type="match status" value="1"/>
</dbReference>
<keyword evidence="5 6" id="KW-0472">Membrane</keyword>
<evidence type="ECO:0000256" key="3">
    <source>
        <dbReference type="ARBA" id="ARBA00022692"/>
    </source>
</evidence>
<evidence type="ECO:0000256" key="6">
    <source>
        <dbReference type="SAM" id="Phobius"/>
    </source>
</evidence>
<evidence type="ECO:0000256" key="5">
    <source>
        <dbReference type="ARBA" id="ARBA00023136"/>
    </source>
</evidence>
<comment type="caution">
    <text evidence="8">The sequence shown here is derived from an EMBL/GenBank/DDBJ whole genome shotgun (WGS) entry which is preliminary data.</text>
</comment>
<keyword evidence="2" id="KW-0813">Transport</keyword>
<name>A0A2V5JZM2_9BACL</name>
<feature type="transmembrane region" description="Helical" evidence="6">
    <location>
        <begin position="287"/>
        <end position="306"/>
    </location>
</feature>
<dbReference type="InterPro" id="IPR050930">
    <property type="entry name" value="MFS_Vesicular_Transporter"/>
</dbReference>
<feature type="transmembrane region" description="Helical" evidence="6">
    <location>
        <begin position="44"/>
        <end position="63"/>
    </location>
</feature>
<protein>
    <submittedName>
        <fullName evidence="8">MFS transporter</fullName>
    </submittedName>
</protein>
<dbReference type="Proteomes" id="UP000247476">
    <property type="component" value="Unassembled WGS sequence"/>
</dbReference>
<feature type="transmembrane region" description="Helical" evidence="6">
    <location>
        <begin position="12"/>
        <end position="38"/>
    </location>
</feature>
<comment type="subcellular location">
    <subcellularLocation>
        <location evidence="1">Cell membrane</location>
        <topology evidence="1">Multi-pass membrane protein</topology>
    </subcellularLocation>
</comment>
<dbReference type="InterPro" id="IPR020846">
    <property type="entry name" value="MFS_dom"/>
</dbReference>
<keyword evidence="9" id="KW-1185">Reference proteome</keyword>
<evidence type="ECO:0000256" key="4">
    <source>
        <dbReference type="ARBA" id="ARBA00022989"/>
    </source>
</evidence>
<dbReference type="GO" id="GO:0022857">
    <property type="term" value="F:transmembrane transporter activity"/>
    <property type="evidence" value="ECO:0007669"/>
    <property type="project" value="InterPro"/>
</dbReference>
<dbReference type="OrthoDB" id="5338069at2"/>
<evidence type="ECO:0000256" key="1">
    <source>
        <dbReference type="ARBA" id="ARBA00004651"/>
    </source>
</evidence>
<dbReference type="PROSITE" id="PS50850">
    <property type="entry name" value="MFS"/>
    <property type="match status" value="1"/>
</dbReference>
<keyword evidence="4 6" id="KW-1133">Transmembrane helix</keyword>
<keyword evidence="3 6" id="KW-0812">Transmembrane</keyword>
<dbReference type="RefSeq" id="WP_110843243.1">
    <property type="nucleotide sequence ID" value="NZ_QJVJ01000016.1"/>
</dbReference>
<feature type="transmembrane region" description="Helical" evidence="6">
    <location>
        <begin position="312"/>
        <end position="333"/>
    </location>
</feature>
<gene>
    <name evidence="8" type="ORF">DLM86_27325</name>
</gene>
<feature type="transmembrane region" description="Helical" evidence="6">
    <location>
        <begin position="345"/>
        <end position="363"/>
    </location>
</feature>
<accession>A0A2V5JZM2</accession>
<dbReference type="InterPro" id="IPR011701">
    <property type="entry name" value="MFS"/>
</dbReference>
<dbReference type="EMBL" id="QJVJ01000016">
    <property type="protein sequence ID" value="PYI50784.1"/>
    <property type="molecule type" value="Genomic_DNA"/>
</dbReference>
<feature type="transmembrane region" description="Helical" evidence="6">
    <location>
        <begin position="245"/>
        <end position="266"/>
    </location>
</feature>
<feature type="domain" description="Major facilitator superfamily (MFS) profile" evidence="7">
    <location>
        <begin position="12"/>
        <end position="402"/>
    </location>
</feature>
<dbReference type="InterPro" id="IPR036259">
    <property type="entry name" value="MFS_trans_sf"/>
</dbReference>
<feature type="transmembrane region" description="Helical" evidence="6">
    <location>
        <begin position="100"/>
        <end position="123"/>
    </location>
</feature>
<dbReference type="GO" id="GO:0005886">
    <property type="term" value="C:plasma membrane"/>
    <property type="evidence" value="ECO:0007669"/>
    <property type="project" value="UniProtKB-SubCell"/>
</dbReference>
<proteinExistence type="predicted"/>
<dbReference type="AlphaFoldDB" id="A0A2V5JZM2"/>
<evidence type="ECO:0000259" key="7">
    <source>
        <dbReference type="PROSITE" id="PS50850"/>
    </source>
</evidence>
<evidence type="ECO:0000313" key="9">
    <source>
        <dbReference type="Proteomes" id="UP000247476"/>
    </source>
</evidence>
<organism evidence="8 9">
    <name type="scientific">Paenibacillus flagellatus</name>
    <dbReference type="NCBI Taxonomy" id="2211139"/>
    <lineage>
        <taxon>Bacteria</taxon>
        <taxon>Bacillati</taxon>
        <taxon>Bacillota</taxon>
        <taxon>Bacilli</taxon>
        <taxon>Bacillales</taxon>
        <taxon>Paenibacillaceae</taxon>
        <taxon>Paenibacillus</taxon>
    </lineage>
</organism>
<dbReference type="SUPFAM" id="SSF103473">
    <property type="entry name" value="MFS general substrate transporter"/>
    <property type="match status" value="1"/>
</dbReference>
<sequence>MNPDSKPKSEKLVVVVGLVTALSLLGDSMLYIVLPLYWKEVGLHSLWEVGILLSMNRFVRLPLNPVIGWLYHNMSLRTGLVVSVAIGAMTTLGYGMWKGFWIWVLLRALWGVAWSLMRMGGYLTVIASSDETNRGRLMGKYNGLWRLGSMAGVLFGGLLVPELGMRPVALVFGAVALLGLPCIVAYIRPGRSAQTESASRHANERVRHVWSKPVAKVVLSGMLVALLGSVFNSTVSLVVSERHGATVTVLGIAIGSAALGGILQAVRNGWEPFLATWFGRRSDGPAGRVPQLLIALAVCAAGYAVLPWDIPIELWIAAALTVMVATTSLTTVMDAMAADAANSRSVISLMTTYTVFGDLGAALGPTITFLATDSAYGIVSVYLGCAAAFAAIMAWHWPDRNARSKSRRQPYSA</sequence>
<feature type="transmembrane region" description="Helical" evidence="6">
    <location>
        <begin position="375"/>
        <end position="397"/>
    </location>
</feature>
<feature type="transmembrane region" description="Helical" evidence="6">
    <location>
        <begin position="75"/>
        <end position="94"/>
    </location>
</feature>
<dbReference type="PANTHER" id="PTHR23506:SF23">
    <property type="entry name" value="GH10249P"/>
    <property type="match status" value="1"/>
</dbReference>
<evidence type="ECO:0000256" key="2">
    <source>
        <dbReference type="ARBA" id="ARBA00022448"/>
    </source>
</evidence>
<reference evidence="8 9" key="1">
    <citation type="submission" date="2018-05" db="EMBL/GenBank/DDBJ databases">
        <title>Paenibacillus flagellatus sp. nov., isolated from selenium mineral soil.</title>
        <authorList>
            <person name="Dai X."/>
        </authorList>
    </citation>
    <scope>NUCLEOTIDE SEQUENCE [LARGE SCALE GENOMIC DNA]</scope>
    <source>
        <strain evidence="8 9">DXL2</strain>
    </source>
</reference>
<dbReference type="Gene3D" id="1.20.1250.20">
    <property type="entry name" value="MFS general substrate transporter like domains"/>
    <property type="match status" value="1"/>
</dbReference>
<evidence type="ECO:0000313" key="8">
    <source>
        <dbReference type="EMBL" id="PYI50784.1"/>
    </source>
</evidence>
<feature type="transmembrane region" description="Helical" evidence="6">
    <location>
        <begin position="217"/>
        <end position="239"/>
    </location>
</feature>